<protein>
    <submittedName>
        <fullName evidence="1">Uncharacterized protein</fullName>
    </submittedName>
</protein>
<dbReference type="InterPro" id="IPR013783">
    <property type="entry name" value="Ig-like_fold"/>
</dbReference>
<name>A0A7J6C176_9TELE</name>
<dbReference type="EMBL" id="JAAMOB010000019">
    <property type="protein sequence ID" value="KAF4101007.1"/>
    <property type="molecule type" value="Genomic_DNA"/>
</dbReference>
<dbReference type="Proteomes" id="UP000579812">
    <property type="component" value="Unassembled WGS sequence"/>
</dbReference>
<evidence type="ECO:0000313" key="2">
    <source>
        <dbReference type="Proteomes" id="UP000579812"/>
    </source>
</evidence>
<organism evidence="1 2">
    <name type="scientific">Onychostoma macrolepis</name>
    <dbReference type="NCBI Taxonomy" id="369639"/>
    <lineage>
        <taxon>Eukaryota</taxon>
        <taxon>Metazoa</taxon>
        <taxon>Chordata</taxon>
        <taxon>Craniata</taxon>
        <taxon>Vertebrata</taxon>
        <taxon>Euteleostomi</taxon>
        <taxon>Actinopterygii</taxon>
        <taxon>Neopterygii</taxon>
        <taxon>Teleostei</taxon>
        <taxon>Ostariophysi</taxon>
        <taxon>Cypriniformes</taxon>
        <taxon>Cyprinidae</taxon>
        <taxon>Acrossocheilinae</taxon>
        <taxon>Onychostoma</taxon>
    </lineage>
</organism>
<comment type="caution">
    <text evidence="1">The sequence shown here is derived from an EMBL/GenBank/DDBJ whole genome shotgun (WGS) entry which is preliminary data.</text>
</comment>
<sequence length="137" mass="15783">MDLKLSDAGKYILRIYYKTTQSVLEQQIRTYQLHIHDEISVKISEELKLDVPNADKVEHQPKSSTEWSEVWKRSSRVQCNRMTDTDGNLIIKVFTASDAGTYRVLDFERNILITVTVTESKGKLNYMADDKPNGTVK</sequence>
<evidence type="ECO:0000313" key="1">
    <source>
        <dbReference type="EMBL" id="KAF4101007.1"/>
    </source>
</evidence>
<gene>
    <name evidence="1" type="ORF">G5714_019203</name>
</gene>
<dbReference type="AlphaFoldDB" id="A0A7J6C176"/>
<reference evidence="1 2" key="1">
    <citation type="submission" date="2020-04" db="EMBL/GenBank/DDBJ databases">
        <title>Chromosome-level genome assembly of a cyprinid fish Onychostoma macrolepis by integration of Nanopore Sequencing, Bionano and Hi-C technology.</title>
        <authorList>
            <person name="Wang D."/>
        </authorList>
    </citation>
    <scope>NUCLEOTIDE SEQUENCE [LARGE SCALE GENOMIC DNA]</scope>
    <source>
        <strain evidence="1">SWU-2019</strain>
        <tissue evidence="1">Muscle</tissue>
    </source>
</reference>
<keyword evidence="2" id="KW-1185">Reference proteome</keyword>
<accession>A0A7J6C176</accession>
<dbReference type="Gene3D" id="2.60.40.10">
    <property type="entry name" value="Immunoglobulins"/>
    <property type="match status" value="1"/>
</dbReference>
<proteinExistence type="predicted"/>